<gene>
    <name evidence="5" type="ORF">Selli1_02220</name>
    <name evidence="6" type="ORF">Selli2_17610</name>
</gene>
<evidence type="ECO:0000256" key="2">
    <source>
        <dbReference type="ARBA" id="ARBA00023125"/>
    </source>
</evidence>
<dbReference type="GO" id="GO:0003677">
    <property type="term" value="F:DNA binding"/>
    <property type="evidence" value="ECO:0007669"/>
    <property type="project" value="UniProtKB-KW"/>
</dbReference>
<dbReference type="Proteomes" id="UP001145094">
    <property type="component" value="Unassembled WGS sequence"/>
</dbReference>
<dbReference type="PROSITE" id="PS50949">
    <property type="entry name" value="HTH_GNTR"/>
    <property type="match status" value="1"/>
</dbReference>
<accession>A0A9W6FFJ7</accession>
<evidence type="ECO:0000259" key="4">
    <source>
        <dbReference type="PROSITE" id="PS50949"/>
    </source>
</evidence>
<keyword evidence="1" id="KW-0805">Transcription regulation</keyword>
<dbReference type="CDD" id="cd07377">
    <property type="entry name" value="WHTH_GntR"/>
    <property type="match status" value="1"/>
</dbReference>
<reference evidence="5" key="2">
    <citation type="submission" date="2022-11" db="EMBL/GenBank/DDBJ databases">
        <title>Draft genome sequence of Sellimonas catena strain 12EGH17.</title>
        <authorList>
            <person name="Atsushi H."/>
            <person name="Moriya O."/>
            <person name="Mitsuo S."/>
        </authorList>
    </citation>
    <scope>NUCLEOTIDE SEQUENCE</scope>
    <source>
        <strain evidence="5">12EGH17</strain>
    </source>
</reference>
<name>A0A9W6FFJ7_9FIRM</name>
<organism evidence="6 7">
    <name type="scientific">Sellimonas catena</name>
    <dbReference type="NCBI Taxonomy" id="2994035"/>
    <lineage>
        <taxon>Bacteria</taxon>
        <taxon>Bacillati</taxon>
        <taxon>Bacillota</taxon>
        <taxon>Clostridia</taxon>
        <taxon>Lachnospirales</taxon>
        <taxon>Lachnospiraceae</taxon>
        <taxon>Sellimonas</taxon>
    </lineage>
</organism>
<protein>
    <submittedName>
        <fullName evidence="6">GntR family transcriptional regulator</fullName>
    </submittedName>
</protein>
<reference evidence="6 8" key="5">
    <citation type="journal article" date="2023" name="Int. J. Syst. Evol. Microbiol.">
        <title>Sellimonas catena sp. nov., isolated from human faeces.</title>
        <authorList>
            <person name="Hisatomi A."/>
            <person name="Ohkuma M."/>
            <person name="Sakamoto M."/>
        </authorList>
    </citation>
    <scope>NUCLEOTIDE SEQUENCE</scope>
    <source>
        <strain evidence="5 8">12EGH17</strain>
        <strain evidence="6">18CBH55</strain>
    </source>
</reference>
<proteinExistence type="predicted"/>
<dbReference type="InterPro" id="IPR036388">
    <property type="entry name" value="WH-like_DNA-bd_sf"/>
</dbReference>
<dbReference type="RefSeq" id="WP_087168587.1">
    <property type="nucleotide sequence ID" value="NZ_BSBO01000001.1"/>
</dbReference>
<dbReference type="Pfam" id="PF00392">
    <property type="entry name" value="GntR"/>
    <property type="match status" value="1"/>
</dbReference>
<keyword evidence="2" id="KW-0238">DNA-binding</keyword>
<dbReference type="InterPro" id="IPR036390">
    <property type="entry name" value="WH_DNA-bd_sf"/>
</dbReference>
<evidence type="ECO:0000313" key="6">
    <source>
        <dbReference type="EMBL" id="GLG90334.1"/>
    </source>
</evidence>
<keyword evidence="3" id="KW-0804">Transcription</keyword>
<sequence>MEYRVEAPIYMQVIRDIKKRIVRRQLLPGEKLPSNRELAVLYKVNPNTAARIYKEMEAEGYCYTKRGLGTFITEDEKMQEELRKEMAEALLSGFIKEMLDLGFSKNEIITRIEAFDEEEEL</sequence>
<reference evidence="5" key="1">
    <citation type="submission" date="2022-11" db="EMBL/GenBank/DDBJ databases">
        <title>Draft genome sequence of Sellimonas catena strain 12EGH17.</title>
        <authorList>
            <person name="Hisatomi A."/>
            <person name="Ohkuma M."/>
            <person name="Sakamoto M."/>
        </authorList>
    </citation>
    <scope>NUCLEOTIDE SEQUENCE</scope>
    <source>
        <strain evidence="5">12EGH17</strain>
    </source>
</reference>
<dbReference type="EMBL" id="BSBO01000001">
    <property type="protein sequence ID" value="GLG03048.1"/>
    <property type="molecule type" value="Genomic_DNA"/>
</dbReference>
<dbReference type="Gene3D" id="1.10.10.10">
    <property type="entry name" value="Winged helix-like DNA-binding domain superfamily/Winged helix DNA-binding domain"/>
    <property type="match status" value="1"/>
</dbReference>
<dbReference type="SMART" id="SM00345">
    <property type="entry name" value="HTH_GNTR"/>
    <property type="match status" value="1"/>
</dbReference>
<dbReference type="InterPro" id="IPR000524">
    <property type="entry name" value="Tscrpt_reg_HTH_GntR"/>
</dbReference>
<dbReference type="Proteomes" id="UP001145145">
    <property type="component" value="Unassembled WGS sequence"/>
</dbReference>
<dbReference type="AlphaFoldDB" id="A0A9W6FFJ7"/>
<dbReference type="GO" id="GO:0003700">
    <property type="term" value="F:DNA-binding transcription factor activity"/>
    <property type="evidence" value="ECO:0007669"/>
    <property type="project" value="InterPro"/>
</dbReference>
<evidence type="ECO:0000313" key="8">
    <source>
        <dbReference type="Proteomes" id="UP001145145"/>
    </source>
</evidence>
<evidence type="ECO:0000313" key="5">
    <source>
        <dbReference type="EMBL" id="GLG03048.1"/>
    </source>
</evidence>
<evidence type="ECO:0000256" key="1">
    <source>
        <dbReference type="ARBA" id="ARBA00023015"/>
    </source>
</evidence>
<reference evidence="6" key="3">
    <citation type="submission" date="2022-11" db="EMBL/GenBank/DDBJ databases">
        <title>Draft genome sequence of Sellimonas catena strain 18CBH55.</title>
        <authorList>
            <person name="Hisatomi A."/>
            <person name="Ohkuma M."/>
            <person name="Sakamoto M."/>
        </authorList>
    </citation>
    <scope>NUCLEOTIDE SEQUENCE</scope>
    <source>
        <strain evidence="6">18CBH55</strain>
    </source>
</reference>
<comment type="caution">
    <text evidence="6">The sequence shown here is derived from an EMBL/GenBank/DDBJ whole genome shotgun (WGS) entry which is preliminary data.</text>
</comment>
<keyword evidence="8" id="KW-1185">Reference proteome</keyword>
<reference evidence="6" key="4">
    <citation type="submission" date="2022-11" db="EMBL/GenBank/DDBJ databases">
        <title>Draft genome sequence of Sellimonas catena strain 18CBH55.</title>
        <authorList>
            <person name="Atsushi H."/>
            <person name="Moriya O."/>
            <person name="Mitsuo S."/>
        </authorList>
    </citation>
    <scope>NUCLEOTIDE SEQUENCE</scope>
    <source>
        <strain evidence="6">18CBH55</strain>
    </source>
</reference>
<dbReference type="PANTHER" id="PTHR38445">
    <property type="entry name" value="HTH-TYPE TRANSCRIPTIONAL REPRESSOR YTRA"/>
    <property type="match status" value="1"/>
</dbReference>
<evidence type="ECO:0000313" key="7">
    <source>
        <dbReference type="Proteomes" id="UP001145094"/>
    </source>
</evidence>
<feature type="domain" description="HTH gntR-type" evidence="4">
    <location>
        <begin position="7"/>
        <end position="75"/>
    </location>
</feature>
<dbReference type="PANTHER" id="PTHR38445:SF6">
    <property type="entry name" value="GNTR-FAMILY TRANSCRIPTIONAL REGULATOR"/>
    <property type="match status" value="1"/>
</dbReference>
<evidence type="ECO:0000256" key="3">
    <source>
        <dbReference type="ARBA" id="ARBA00023163"/>
    </source>
</evidence>
<dbReference type="SUPFAM" id="SSF46785">
    <property type="entry name" value="Winged helix' DNA-binding domain"/>
    <property type="match status" value="1"/>
</dbReference>
<dbReference type="EMBL" id="BSCH01000010">
    <property type="protein sequence ID" value="GLG90334.1"/>
    <property type="molecule type" value="Genomic_DNA"/>
</dbReference>